<dbReference type="PANTHER" id="PTHR46558">
    <property type="entry name" value="TRACRIPTIONAL REGULATORY PROTEIN-RELATED-RELATED"/>
    <property type="match status" value="1"/>
</dbReference>
<name>A0A8I1A4Y5_THEIN</name>
<dbReference type="Proteomes" id="UP000633619">
    <property type="component" value="Unassembled WGS sequence"/>
</dbReference>
<reference evidence="3 4" key="1">
    <citation type="submission" date="2020-12" db="EMBL/GenBank/DDBJ databases">
        <title>WGS of Thermoactinomyces spp.</title>
        <authorList>
            <person name="Cheng K."/>
        </authorList>
    </citation>
    <scope>NUCLEOTIDE SEQUENCE [LARGE SCALE GENOMIC DNA]</scope>
    <source>
        <strain evidence="4">CICC 10671\DSM 43846</strain>
    </source>
</reference>
<protein>
    <submittedName>
        <fullName evidence="3">Helix-turn-helix domain-containing protein</fullName>
    </submittedName>
</protein>
<dbReference type="InterPro" id="IPR001387">
    <property type="entry name" value="Cro/C1-type_HTH"/>
</dbReference>
<accession>A0A8I1A4Y5</accession>
<keyword evidence="4" id="KW-1185">Reference proteome</keyword>
<comment type="caution">
    <text evidence="3">The sequence shown here is derived from an EMBL/GenBank/DDBJ whole genome shotgun (WGS) entry which is preliminary data.</text>
</comment>
<dbReference type="GO" id="GO:0003677">
    <property type="term" value="F:DNA binding"/>
    <property type="evidence" value="ECO:0007669"/>
    <property type="project" value="UniProtKB-KW"/>
</dbReference>
<dbReference type="InterPro" id="IPR010982">
    <property type="entry name" value="Lambda_DNA-bd_dom_sf"/>
</dbReference>
<keyword evidence="1" id="KW-0238">DNA-binding</keyword>
<evidence type="ECO:0000313" key="4">
    <source>
        <dbReference type="Proteomes" id="UP000633619"/>
    </source>
</evidence>
<evidence type="ECO:0000256" key="1">
    <source>
        <dbReference type="ARBA" id="ARBA00023125"/>
    </source>
</evidence>
<proteinExistence type="predicted"/>
<dbReference type="CDD" id="cd00093">
    <property type="entry name" value="HTH_XRE"/>
    <property type="match status" value="1"/>
</dbReference>
<dbReference type="SMART" id="SM00530">
    <property type="entry name" value="HTH_XRE"/>
    <property type="match status" value="1"/>
</dbReference>
<dbReference type="EMBL" id="JAECVW010000006">
    <property type="protein sequence ID" value="MBH8595742.1"/>
    <property type="molecule type" value="Genomic_DNA"/>
</dbReference>
<dbReference type="RefSeq" id="WP_181732293.1">
    <property type="nucleotide sequence ID" value="NZ_JACEIR010000006.1"/>
</dbReference>
<feature type="domain" description="HTH cro/C1-type" evidence="2">
    <location>
        <begin position="7"/>
        <end position="61"/>
    </location>
</feature>
<dbReference type="Gene3D" id="1.10.260.40">
    <property type="entry name" value="lambda repressor-like DNA-binding domains"/>
    <property type="match status" value="1"/>
</dbReference>
<sequence>MNLGDRLKELRKKRKYSQEDLAKIIGINRGTYGQYEIGRRNPDYETLKKLAEFYGVTTDYLLGLEKKEKEDSIDIKEALKNKRATWGGQELTPEQREILTEFFAIIRDRVKEGRKVSEEKKDDETKSAEEKKLIKSIKLLA</sequence>
<evidence type="ECO:0000259" key="2">
    <source>
        <dbReference type="PROSITE" id="PS50943"/>
    </source>
</evidence>
<evidence type="ECO:0000313" key="3">
    <source>
        <dbReference type="EMBL" id="MBH8595742.1"/>
    </source>
</evidence>
<gene>
    <name evidence="3" type="ORF">I8U20_10410</name>
</gene>
<dbReference type="AlphaFoldDB" id="A0A8I1A4Y5"/>
<dbReference type="Pfam" id="PF01381">
    <property type="entry name" value="HTH_3"/>
    <property type="match status" value="1"/>
</dbReference>
<organism evidence="3 4">
    <name type="scientific">Thermoactinomyces intermedius</name>
    <dbReference type="NCBI Taxonomy" id="2024"/>
    <lineage>
        <taxon>Bacteria</taxon>
        <taxon>Bacillati</taxon>
        <taxon>Bacillota</taxon>
        <taxon>Bacilli</taxon>
        <taxon>Bacillales</taxon>
        <taxon>Thermoactinomycetaceae</taxon>
        <taxon>Thermoactinomyces</taxon>
    </lineage>
</organism>
<dbReference type="SUPFAM" id="SSF47413">
    <property type="entry name" value="lambda repressor-like DNA-binding domains"/>
    <property type="match status" value="1"/>
</dbReference>
<dbReference type="PANTHER" id="PTHR46558:SF11">
    <property type="entry name" value="HTH-TYPE TRANSCRIPTIONAL REGULATOR XRE"/>
    <property type="match status" value="1"/>
</dbReference>
<dbReference type="PROSITE" id="PS50943">
    <property type="entry name" value="HTH_CROC1"/>
    <property type="match status" value="1"/>
</dbReference>